<dbReference type="InterPro" id="IPR052710">
    <property type="entry name" value="CAAX_protease"/>
</dbReference>
<feature type="transmembrane region" description="Helical" evidence="1">
    <location>
        <begin position="128"/>
        <end position="145"/>
    </location>
</feature>
<keyword evidence="3" id="KW-0482">Metalloprotease</keyword>
<gene>
    <name evidence="4" type="ORF">CHCC16736_1796</name>
    <name evidence="3" type="ORF">I6G80_01410</name>
</gene>
<keyword evidence="1" id="KW-1133">Transmembrane helix</keyword>
<feature type="transmembrane region" description="Helical" evidence="1">
    <location>
        <begin position="157"/>
        <end position="177"/>
    </location>
</feature>
<dbReference type="RefSeq" id="WP_003178737.1">
    <property type="nucleotide sequence ID" value="NZ_BEXU01000019.1"/>
</dbReference>
<protein>
    <submittedName>
        <fullName evidence="3">CPBP family intramembrane metalloprotease</fullName>
    </submittedName>
</protein>
<dbReference type="Proteomes" id="UP000595038">
    <property type="component" value="Chromosome"/>
</dbReference>
<feature type="transmembrane region" description="Helical" evidence="1">
    <location>
        <begin position="85"/>
        <end position="108"/>
    </location>
</feature>
<keyword evidence="1" id="KW-0472">Membrane</keyword>
<evidence type="ECO:0000313" key="4">
    <source>
        <dbReference type="EMBL" id="TWL30762.1"/>
    </source>
</evidence>
<sequence>MEWKNPWNKKQLVCLFLIAFAAVPIFIEYLLKNALDLLLGEGMLSAMLMSIAMAAVFILSLYYIALKPDRLSWREIGISRFAPAYLIQIAGWTVFLIVMTFAVMEILIWFGAGYENTKTKTITADPSWLSIAMSFASACIVSPIYEELFYRGFLYRWFRAEFGVVWALVASSALFMIAHIPTYNTLAVNFGTGLVFAWTYEKTRSIIPAMIIHSLFNAILLFFTILLT</sequence>
<evidence type="ECO:0000259" key="2">
    <source>
        <dbReference type="Pfam" id="PF02517"/>
    </source>
</evidence>
<dbReference type="Pfam" id="PF02517">
    <property type="entry name" value="Rce1-like"/>
    <property type="match status" value="1"/>
</dbReference>
<dbReference type="InterPro" id="IPR003675">
    <property type="entry name" value="Rce1/LyrA-like_dom"/>
</dbReference>
<reference evidence="3 6" key="2">
    <citation type="submission" date="2020-12" db="EMBL/GenBank/DDBJ databases">
        <title>FDA dAtabase for Regulatory Grade micrObial Sequences (FDA-ARGOS): Supporting development and validation of Infectious Disease Dx tests.</title>
        <authorList>
            <person name="Nelson B."/>
            <person name="Plummer A."/>
            <person name="Tallon L."/>
            <person name="Sadzewicz L."/>
            <person name="Zhao X."/>
            <person name="Boylan J."/>
            <person name="Ott S."/>
            <person name="Bowen H."/>
            <person name="Vavikolanu K."/>
            <person name="Mehta A."/>
            <person name="Aluvathingal J."/>
            <person name="Nadendla S."/>
            <person name="Myers T."/>
            <person name="Yan Y."/>
            <person name="Sichtig H."/>
        </authorList>
    </citation>
    <scope>NUCLEOTIDE SEQUENCE [LARGE SCALE GENOMIC DNA]</scope>
    <source>
        <strain evidence="3 6">FDAARGOS_923</strain>
    </source>
</reference>
<dbReference type="EMBL" id="CP065647">
    <property type="protein sequence ID" value="QPR73009.1"/>
    <property type="molecule type" value="Genomic_DNA"/>
</dbReference>
<reference evidence="4 5" key="1">
    <citation type="submission" date="2019-06" db="EMBL/GenBank/DDBJ databases">
        <title>Genome sequence analysis of &gt;100 Bacillus licheniformis strains suggests intrinsic resistance to this species.</title>
        <authorList>
            <person name="Wels M."/>
            <person name="Siezen R.J."/>
            <person name="Johansen E."/>
            <person name="Stuer-Lauridsen B."/>
            <person name="Bjerre K."/>
            <person name="Nielsen B.K.K."/>
        </authorList>
    </citation>
    <scope>NUCLEOTIDE SEQUENCE [LARGE SCALE GENOMIC DNA]</scope>
    <source>
        <strain evidence="4 5">BAC-16736</strain>
    </source>
</reference>
<dbReference type="EMBL" id="NILC01000014">
    <property type="protein sequence ID" value="TWL30762.1"/>
    <property type="molecule type" value="Genomic_DNA"/>
</dbReference>
<dbReference type="GO" id="GO:0080120">
    <property type="term" value="P:CAAX-box protein maturation"/>
    <property type="evidence" value="ECO:0007669"/>
    <property type="project" value="UniProtKB-ARBA"/>
</dbReference>
<organism evidence="4 5">
    <name type="scientific">Bacillus licheniformis</name>
    <dbReference type="NCBI Taxonomy" id="1402"/>
    <lineage>
        <taxon>Bacteria</taxon>
        <taxon>Bacillati</taxon>
        <taxon>Bacillota</taxon>
        <taxon>Bacilli</taxon>
        <taxon>Bacillales</taxon>
        <taxon>Bacillaceae</taxon>
        <taxon>Bacillus</taxon>
    </lineage>
</organism>
<keyword evidence="3" id="KW-0645">Protease</keyword>
<dbReference type="OMA" id="MWGWKEI"/>
<evidence type="ECO:0000313" key="3">
    <source>
        <dbReference type="EMBL" id="QPR73009.1"/>
    </source>
</evidence>
<dbReference type="PANTHER" id="PTHR36435:SF1">
    <property type="entry name" value="CAAX AMINO TERMINAL PROTEASE FAMILY PROTEIN"/>
    <property type="match status" value="1"/>
</dbReference>
<keyword evidence="3" id="KW-0378">Hydrolase</keyword>
<evidence type="ECO:0000313" key="6">
    <source>
        <dbReference type="Proteomes" id="UP000595038"/>
    </source>
</evidence>
<evidence type="ECO:0000313" key="5">
    <source>
        <dbReference type="Proteomes" id="UP000435910"/>
    </source>
</evidence>
<feature type="transmembrane region" description="Helical" evidence="1">
    <location>
        <begin position="12"/>
        <end position="31"/>
    </location>
</feature>
<feature type="domain" description="CAAX prenyl protease 2/Lysostaphin resistance protein A-like" evidence="2">
    <location>
        <begin position="131"/>
        <end position="219"/>
    </location>
</feature>
<dbReference type="AlphaFoldDB" id="A0A1Y0YAR3"/>
<evidence type="ECO:0000256" key="1">
    <source>
        <dbReference type="SAM" id="Phobius"/>
    </source>
</evidence>
<dbReference type="GO" id="GO:0008237">
    <property type="term" value="F:metallopeptidase activity"/>
    <property type="evidence" value="ECO:0007669"/>
    <property type="project" value="UniProtKB-KW"/>
</dbReference>
<dbReference type="Proteomes" id="UP000435910">
    <property type="component" value="Unassembled WGS sequence"/>
</dbReference>
<dbReference type="PANTHER" id="PTHR36435">
    <property type="entry name" value="SLR1288 PROTEIN"/>
    <property type="match status" value="1"/>
</dbReference>
<feature type="transmembrane region" description="Helical" evidence="1">
    <location>
        <begin position="43"/>
        <end position="64"/>
    </location>
</feature>
<dbReference type="GeneID" id="92858676"/>
<name>A0A1Y0YAR3_BACLI</name>
<proteinExistence type="predicted"/>
<dbReference type="GO" id="GO:0004175">
    <property type="term" value="F:endopeptidase activity"/>
    <property type="evidence" value="ECO:0007669"/>
    <property type="project" value="UniProtKB-ARBA"/>
</dbReference>
<accession>A0A1Y0YAR3</accession>
<keyword evidence="1" id="KW-0812">Transmembrane</keyword>
<feature type="transmembrane region" description="Helical" evidence="1">
    <location>
        <begin position="207"/>
        <end position="227"/>
    </location>
</feature>